<accession>A0A1E3QS27</accession>
<evidence type="ECO:0000256" key="7">
    <source>
        <dbReference type="ARBA" id="ARBA00023159"/>
    </source>
</evidence>
<dbReference type="OrthoDB" id="4096398at2759"/>
<evidence type="ECO:0000256" key="5">
    <source>
        <dbReference type="ARBA" id="ARBA00022853"/>
    </source>
</evidence>
<evidence type="ECO:0000256" key="6">
    <source>
        <dbReference type="ARBA" id="ARBA00023015"/>
    </source>
</evidence>
<protein>
    <recommendedName>
        <fullName evidence="10">SAGA-associated factor 11</fullName>
    </recommendedName>
</protein>
<evidence type="ECO:0000256" key="9">
    <source>
        <dbReference type="ARBA" id="ARBA00023242"/>
    </source>
</evidence>
<evidence type="ECO:0000256" key="8">
    <source>
        <dbReference type="ARBA" id="ARBA00023163"/>
    </source>
</evidence>
<evidence type="ECO:0000256" key="2">
    <source>
        <dbReference type="ARBA" id="ARBA00022723"/>
    </source>
</evidence>
<dbReference type="EMBL" id="KV454431">
    <property type="protein sequence ID" value="ODQ79832.1"/>
    <property type="molecule type" value="Genomic_DNA"/>
</dbReference>
<evidence type="ECO:0000256" key="1">
    <source>
        <dbReference type="ARBA" id="ARBA00004123"/>
    </source>
</evidence>
<keyword evidence="12" id="KW-1185">Reference proteome</keyword>
<evidence type="ECO:0000313" key="11">
    <source>
        <dbReference type="EMBL" id="ODQ79832.1"/>
    </source>
</evidence>
<dbReference type="Proteomes" id="UP000094336">
    <property type="component" value="Unassembled WGS sequence"/>
</dbReference>
<keyword evidence="4" id="KW-0862">Zinc</keyword>
<organism evidence="11 12">
    <name type="scientific">Babjeviella inositovora NRRL Y-12698</name>
    <dbReference type="NCBI Taxonomy" id="984486"/>
    <lineage>
        <taxon>Eukaryota</taxon>
        <taxon>Fungi</taxon>
        <taxon>Dikarya</taxon>
        <taxon>Ascomycota</taxon>
        <taxon>Saccharomycotina</taxon>
        <taxon>Pichiomycetes</taxon>
        <taxon>Serinales incertae sedis</taxon>
        <taxon>Babjeviella</taxon>
    </lineage>
</organism>
<dbReference type="STRING" id="984486.A0A1E3QS27"/>
<dbReference type="RefSeq" id="XP_018985160.1">
    <property type="nucleotide sequence ID" value="XM_019127082.1"/>
</dbReference>
<keyword evidence="6" id="KW-0805">Transcription regulation</keyword>
<evidence type="ECO:0000256" key="4">
    <source>
        <dbReference type="ARBA" id="ARBA00022833"/>
    </source>
</evidence>
<dbReference type="Pfam" id="PF08209">
    <property type="entry name" value="Sgf11"/>
    <property type="match status" value="1"/>
</dbReference>
<dbReference type="GeneID" id="30144935"/>
<evidence type="ECO:0000256" key="3">
    <source>
        <dbReference type="ARBA" id="ARBA00022771"/>
    </source>
</evidence>
<keyword evidence="8" id="KW-0804">Transcription</keyword>
<keyword evidence="2" id="KW-0479">Metal-binding</keyword>
<dbReference type="GO" id="GO:0006325">
    <property type="term" value="P:chromatin organization"/>
    <property type="evidence" value="ECO:0007669"/>
    <property type="project" value="UniProtKB-KW"/>
</dbReference>
<evidence type="ECO:0000256" key="10">
    <source>
        <dbReference type="RuleBase" id="RU261113"/>
    </source>
</evidence>
<comment type="subcellular location">
    <subcellularLocation>
        <location evidence="1 10">Nucleus</location>
    </subcellularLocation>
</comment>
<dbReference type="GO" id="GO:0070461">
    <property type="term" value="C:SAGA-type complex"/>
    <property type="evidence" value="ECO:0007669"/>
    <property type="project" value="UniProtKB-ARBA"/>
</dbReference>
<dbReference type="InterPro" id="IPR013246">
    <property type="entry name" value="SAGA_su_Sgf11"/>
</dbReference>
<sequence length="165" mass="18141">MPEDIPTKASLAISILHDLLEKQIHQLIVERLLLEKQIRQTHHDSRPLPAHTFAGLSNLIDENSMIASTASTNNSSQAASRANSPATALLLNGHETVFDENEKNTRVVYVYSGLGGNRDIYGNEGLKQADASRYFVCSNCTRKIAGSRFAAHVDRCLGGRLARRT</sequence>
<keyword evidence="7 10" id="KW-0010">Activator</keyword>
<keyword evidence="3" id="KW-0863">Zinc-finger</keyword>
<comment type="function">
    <text evidence="10">Functions as component of the transcription regulatory histone acetylation (HAT) complex SAGA. At the promoters, SAGA is required for recruitment of the basal transcription machinery. It influences RNA polymerase II transcriptional activity through different activities such as TBP interaction and promoter selectivity, interaction with transcription activators, and chromatin modification through histone acetylation and deubiquitination. SAGA acetylates nucleosomal histone H3 to some extent (to form H3K9ac, H3K14ac, H3K18ac and H3K23ac). SAGA interacts with DNA via upstream activating sequences (UASs). Involved in transcriptional regulation of a subset of SAGA-regulated genes. Within the SAGA complex, participates in a subcomplex, that specifically deubiquitinates histones H2B.</text>
</comment>
<keyword evidence="5" id="KW-0156">Chromatin regulator</keyword>
<dbReference type="GO" id="GO:0008270">
    <property type="term" value="F:zinc ion binding"/>
    <property type="evidence" value="ECO:0007669"/>
    <property type="project" value="UniProtKB-KW"/>
</dbReference>
<name>A0A1E3QS27_9ASCO</name>
<reference evidence="12" key="1">
    <citation type="submission" date="2016-05" db="EMBL/GenBank/DDBJ databases">
        <title>Comparative genomics of biotechnologically important yeasts.</title>
        <authorList>
            <consortium name="DOE Joint Genome Institute"/>
            <person name="Riley R."/>
            <person name="Haridas S."/>
            <person name="Wolfe K.H."/>
            <person name="Lopes M.R."/>
            <person name="Hittinger C.T."/>
            <person name="Goker M."/>
            <person name="Salamov A."/>
            <person name="Wisecaver J."/>
            <person name="Long T.M."/>
            <person name="Aerts A.L."/>
            <person name="Barry K."/>
            <person name="Choi C."/>
            <person name="Clum A."/>
            <person name="Coughlan A.Y."/>
            <person name="Deshpande S."/>
            <person name="Douglass A.P."/>
            <person name="Hanson S.J."/>
            <person name="Klenk H.-P."/>
            <person name="Labutti K."/>
            <person name="Lapidus A."/>
            <person name="Lindquist E."/>
            <person name="Lipzen A."/>
            <person name="Meier-Kolthoff J.P."/>
            <person name="Ohm R.A."/>
            <person name="Otillar R.P."/>
            <person name="Pangilinan J."/>
            <person name="Peng Y."/>
            <person name="Rokas A."/>
            <person name="Rosa C.A."/>
            <person name="Scheuner C."/>
            <person name="Sibirny A.A."/>
            <person name="Slot J.C."/>
            <person name="Stielow J.B."/>
            <person name="Sun H."/>
            <person name="Kurtzman C.P."/>
            <person name="Blackwell M."/>
            <person name="Grigoriev I.V."/>
            <person name="Jeffries T.W."/>
        </authorList>
    </citation>
    <scope>NUCLEOTIDE SEQUENCE [LARGE SCALE GENOMIC DNA]</scope>
    <source>
        <strain evidence="12">NRRL Y-12698</strain>
    </source>
</reference>
<comment type="subunit">
    <text evidence="10">Component of the 1.8 MDa SAGA transcription coactivator-HAT complex. SAGA is built of 5 distinct domains with specialized functions. Within the SAGA complex, SUS1, SGF11, SGF73 and UBP8 form an additional subcomplex of SAGA called the DUB module (deubiquitination module). Interacts directly with SGF73, SUS1 and UBP8.</text>
</comment>
<dbReference type="AlphaFoldDB" id="A0A1E3QS27"/>
<gene>
    <name evidence="11" type="ORF">BABINDRAFT_13437</name>
</gene>
<comment type="similarity">
    <text evidence="10">Belongs to the SGF11 family.</text>
</comment>
<evidence type="ECO:0000313" key="12">
    <source>
        <dbReference type="Proteomes" id="UP000094336"/>
    </source>
</evidence>
<keyword evidence="9" id="KW-0539">Nucleus</keyword>
<dbReference type="Gene3D" id="3.30.160.60">
    <property type="entry name" value="Classic Zinc Finger"/>
    <property type="match status" value="1"/>
</dbReference>
<proteinExistence type="inferred from homology"/>
<dbReference type="GO" id="GO:0005634">
    <property type="term" value="C:nucleus"/>
    <property type="evidence" value="ECO:0007669"/>
    <property type="project" value="UniProtKB-SubCell"/>
</dbReference>